<proteinExistence type="predicted"/>
<dbReference type="KEGG" id="dez:DKM44_10565"/>
<organism evidence="3 4">
    <name type="scientific">Deinococcus irradiatisoli</name>
    <dbReference type="NCBI Taxonomy" id="2202254"/>
    <lineage>
        <taxon>Bacteria</taxon>
        <taxon>Thermotogati</taxon>
        <taxon>Deinococcota</taxon>
        <taxon>Deinococci</taxon>
        <taxon>Deinococcales</taxon>
        <taxon>Deinococcaceae</taxon>
        <taxon>Deinococcus</taxon>
    </lineage>
</organism>
<evidence type="ECO:0000313" key="4">
    <source>
        <dbReference type="Proteomes" id="UP000245368"/>
    </source>
</evidence>
<gene>
    <name evidence="3" type="ORF">DKM44_10565</name>
</gene>
<keyword evidence="1" id="KW-0472">Membrane</keyword>
<dbReference type="Proteomes" id="UP000245368">
    <property type="component" value="Chromosome"/>
</dbReference>
<dbReference type="InterPro" id="IPR025889">
    <property type="entry name" value="GSP17M-like_dom"/>
</dbReference>
<keyword evidence="1" id="KW-0812">Transmembrane</keyword>
<dbReference type="AlphaFoldDB" id="A0A2Z3JQ99"/>
<dbReference type="EMBL" id="CP029494">
    <property type="protein sequence ID" value="AWN23618.1"/>
    <property type="molecule type" value="Genomic_DNA"/>
</dbReference>
<evidence type="ECO:0000259" key="2">
    <source>
        <dbReference type="Pfam" id="PF11181"/>
    </source>
</evidence>
<evidence type="ECO:0000313" key="3">
    <source>
        <dbReference type="EMBL" id="AWN23618.1"/>
    </source>
</evidence>
<name>A0A2Z3JQ99_9DEIO</name>
<evidence type="ECO:0000256" key="1">
    <source>
        <dbReference type="SAM" id="Phobius"/>
    </source>
</evidence>
<dbReference type="Pfam" id="PF11181">
    <property type="entry name" value="YflT"/>
    <property type="match status" value="1"/>
</dbReference>
<sequence>MRDRRRRCFKLSGMSMRPNPLLGDPTRSRVVIATYPDYLQAQRAVDYLSDHKFPVERTAIVGEGLKIVEQVTGRLDWTRALSLGMGQGAVTGIFIGLVFSFLGFGSERSFLALLIDGLLLGIIIGAVWGLLSYALSGGRRDFTSIGGMRADHYSVMADSEVAEQARDLIAGMPR</sequence>
<feature type="transmembrane region" description="Helical" evidence="1">
    <location>
        <begin position="80"/>
        <end position="104"/>
    </location>
</feature>
<keyword evidence="4" id="KW-1185">Reference proteome</keyword>
<feature type="transmembrane region" description="Helical" evidence="1">
    <location>
        <begin position="110"/>
        <end position="131"/>
    </location>
</feature>
<accession>A0A2Z3JQ99</accession>
<keyword evidence="1" id="KW-1133">Transmembrane helix</keyword>
<protein>
    <submittedName>
        <fullName evidence="3">Glycine zipper family protein</fullName>
    </submittedName>
</protein>
<dbReference type="OrthoDB" id="3381462at2"/>
<feature type="domain" description="General stress protein 17M-like" evidence="2">
    <location>
        <begin position="31"/>
        <end position="107"/>
    </location>
</feature>
<reference evidence="3 4" key="1">
    <citation type="submission" date="2018-05" db="EMBL/GenBank/DDBJ databases">
        <title>Complete Genome Sequence of Deinococcus sp. strain 17bor-2.</title>
        <authorList>
            <person name="Srinivasan S."/>
        </authorList>
    </citation>
    <scope>NUCLEOTIDE SEQUENCE [LARGE SCALE GENOMIC DNA]</scope>
    <source>
        <strain evidence="3 4">17bor-2</strain>
    </source>
</reference>